<keyword evidence="1" id="KW-0472">Membrane</keyword>
<feature type="transmembrane region" description="Helical" evidence="1">
    <location>
        <begin position="9"/>
        <end position="26"/>
    </location>
</feature>
<name>A0A075WB22_ARCFL</name>
<dbReference type="HOGENOM" id="CLU_3401492_0_0_2"/>
<evidence type="ECO:0000313" key="2">
    <source>
        <dbReference type="EMBL" id="AIG97201.1"/>
    </source>
</evidence>
<proteinExistence type="predicted"/>
<protein>
    <submittedName>
        <fullName evidence="2">Uncharacterized protein</fullName>
    </submittedName>
</protein>
<evidence type="ECO:0000256" key="1">
    <source>
        <dbReference type="SAM" id="Phobius"/>
    </source>
</evidence>
<reference evidence="2 3" key="1">
    <citation type="submission" date="2013-07" db="EMBL/GenBank/DDBJ databases">
        <title>Genome of Archaeoglobus fulgidus.</title>
        <authorList>
            <person name="Fiebig A."/>
            <person name="Birkeland N.-K."/>
        </authorList>
    </citation>
    <scope>NUCLEOTIDE SEQUENCE [LARGE SCALE GENOMIC DNA]</scope>
    <source>
        <strain evidence="2 3">DSM 8774</strain>
    </source>
</reference>
<keyword evidence="1" id="KW-1133">Transmembrane helix</keyword>
<dbReference type="KEGG" id="afg:AFULGI_00003820"/>
<evidence type="ECO:0000313" key="3">
    <source>
        <dbReference type="Proteomes" id="UP000028501"/>
    </source>
</evidence>
<dbReference type="EMBL" id="CP006577">
    <property type="protein sequence ID" value="AIG97201.1"/>
    <property type="molecule type" value="Genomic_DNA"/>
</dbReference>
<dbReference type="AlphaFoldDB" id="A0A075WB22"/>
<gene>
    <name evidence="2" type="ORF">AFULGI_00003820</name>
</gene>
<organism evidence="2 3">
    <name type="scientific">Archaeoglobus fulgidus DSM 8774</name>
    <dbReference type="NCBI Taxonomy" id="1344584"/>
    <lineage>
        <taxon>Archaea</taxon>
        <taxon>Methanobacteriati</taxon>
        <taxon>Methanobacteriota</taxon>
        <taxon>Archaeoglobi</taxon>
        <taxon>Archaeoglobales</taxon>
        <taxon>Archaeoglobaceae</taxon>
        <taxon>Archaeoglobus</taxon>
    </lineage>
</organism>
<accession>A0A075WB22</accession>
<dbReference type="Proteomes" id="UP000028501">
    <property type="component" value="Chromosome"/>
</dbReference>
<sequence length="30" mass="3651">MIIPEREKWGLFLLFLGLLLAGYMHWRFSL</sequence>
<keyword evidence="1" id="KW-0812">Transmembrane</keyword>